<dbReference type="EMBL" id="JAWCUI010000079">
    <property type="protein sequence ID" value="KAL1889132.1"/>
    <property type="molecule type" value="Genomic_DNA"/>
</dbReference>
<feature type="transmembrane region" description="Helical" evidence="2">
    <location>
        <begin position="84"/>
        <end position="101"/>
    </location>
</feature>
<sequence length="704" mass="77422">MATATQTRSAHVPQYRFEKKPQPAPTKQAPVQEPLVNGTEYEPENKPLSQEHAQGWAPFDLKTVLIPSSAGMGTTKRYYQRRTMFQYAALYCFGLWCFWNLESAVLRASALGLLFPGARLLAVGTLPALAALLVTLVGIPVTLFVWFAMGGVLFPLLLWLGSAALAGLMARGLNAASGLGLWDWAGSFWAATCVILVTWAVWTSSSINACGRSIQQQRNAWLPSKVGQMLAAADNAPAPGDRELDLDTLRFVQHMIERGLTKHDDLSYHDVIDQFRTGAVRYQLYGVVDCLGLYLTHYAPGFHGYAAEACRNCIEKSLHKRIMSYWKWERLTGKFTTDYDPINYDNIMVTGYLAVAIGLYASATGDRRYEEKGALNFHIADGVHFKRSFGDLADAMYDNMATNDYCLYPCEPNWTYSLCNLISMTGLIISSRLLGNDYAEKIKPRFERALEDEMTEPDGRILPIRSELTGLTIPGLSGTLSDCINAMNLTAYLPHIGARVWAIIRNEHITYDNPEHRLDVQDLRGADKMDPGNYKGGVGALRAFVAGCAAEFGDEQVRRDALHQLDTEYFPVEETASGARYNKGLSATTQVVALMARLGRYQDLANATLHGPAPQAMEGPLLSNCAFPQVLVAKAYSHDGQSLDLVVYNGRAAGPQDLTFSRLVPGAQYSLGLESGETLVADANGEATVSVHLDGRTQLLITQV</sequence>
<feature type="transmembrane region" description="Helical" evidence="2">
    <location>
        <begin position="181"/>
        <end position="202"/>
    </location>
</feature>
<feature type="domain" description="Linalool dehydratase/isomerase" evidence="3">
    <location>
        <begin position="281"/>
        <end position="582"/>
    </location>
</feature>
<comment type="caution">
    <text evidence="4">The sequence shown here is derived from an EMBL/GenBank/DDBJ whole genome shotgun (WGS) entry which is preliminary data.</text>
</comment>
<evidence type="ECO:0000313" key="4">
    <source>
        <dbReference type="EMBL" id="KAL1889132.1"/>
    </source>
</evidence>
<keyword evidence="2" id="KW-0812">Transmembrane</keyword>
<organism evidence="4 5">
    <name type="scientific">Sporothrix stenoceras</name>
    <dbReference type="NCBI Taxonomy" id="5173"/>
    <lineage>
        <taxon>Eukaryota</taxon>
        <taxon>Fungi</taxon>
        <taxon>Dikarya</taxon>
        <taxon>Ascomycota</taxon>
        <taxon>Pezizomycotina</taxon>
        <taxon>Sordariomycetes</taxon>
        <taxon>Sordariomycetidae</taxon>
        <taxon>Ophiostomatales</taxon>
        <taxon>Ophiostomataceae</taxon>
        <taxon>Sporothrix</taxon>
    </lineage>
</organism>
<keyword evidence="2" id="KW-0472">Membrane</keyword>
<proteinExistence type="predicted"/>
<evidence type="ECO:0000256" key="1">
    <source>
        <dbReference type="SAM" id="MobiDB-lite"/>
    </source>
</evidence>
<dbReference type="Proteomes" id="UP001583186">
    <property type="component" value="Unassembled WGS sequence"/>
</dbReference>
<name>A0ABR3YMR2_9PEZI</name>
<evidence type="ECO:0000259" key="3">
    <source>
        <dbReference type="Pfam" id="PF18566"/>
    </source>
</evidence>
<protein>
    <recommendedName>
        <fullName evidence="3">Linalool dehydratase/isomerase domain-containing protein</fullName>
    </recommendedName>
</protein>
<accession>A0ABR3YMR2</accession>
<feature type="transmembrane region" description="Helical" evidence="2">
    <location>
        <begin position="143"/>
        <end position="169"/>
    </location>
</feature>
<dbReference type="InterPro" id="IPR041411">
    <property type="entry name" value="Ldi"/>
</dbReference>
<feature type="transmembrane region" description="Helical" evidence="2">
    <location>
        <begin position="113"/>
        <end position="137"/>
    </location>
</feature>
<evidence type="ECO:0000256" key="2">
    <source>
        <dbReference type="SAM" id="Phobius"/>
    </source>
</evidence>
<dbReference type="Pfam" id="PF18566">
    <property type="entry name" value="Ldi"/>
    <property type="match status" value="1"/>
</dbReference>
<keyword evidence="2" id="KW-1133">Transmembrane helix</keyword>
<feature type="region of interest" description="Disordered" evidence="1">
    <location>
        <begin position="1"/>
        <end position="46"/>
    </location>
</feature>
<gene>
    <name evidence="4" type="ORF">Sste5346_009078</name>
</gene>
<reference evidence="4 5" key="1">
    <citation type="journal article" date="2024" name="IMA Fungus">
        <title>IMA Genome - F19 : A genome assembly and annotation guide to empower mycologists, including annotated draft genome sequences of Ceratocystis pirilliformis, Diaporthe australafricana, Fusarium ophioides, Paecilomyces lecythidis, and Sporothrix stenoceras.</title>
        <authorList>
            <person name="Aylward J."/>
            <person name="Wilson A.M."/>
            <person name="Visagie C.M."/>
            <person name="Spraker J."/>
            <person name="Barnes I."/>
            <person name="Buitendag C."/>
            <person name="Ceriani C."/>
            <person name="Del Mar Angel L."/>
            <person name="du Plessis D."/>
            <person name="Fuchs T."/>
            <person name="Gasser K."/>
            <person name="Kramer D."/>
            <person name="Li W."/>
            <person name="Munsamy K."/>
            <person name="Piso A."/>
            <person name="Price J.L."/>
            <person name="Sonnekus B."/>
            <person name="Thomas C."/>
            <person name="van der Nest A."/>
            <person name="van Dijk A."/>
            <person name="van Heerden A."/>
            <person name="van Vuuren N."/>
            <person name="Yilmaz N."/>
            <person name="Duong T.A."/>
            <person name="van der Merwe N.A."/>
            <person name="Wingfield M.J."/>
            <person name="Wingfield B.D."/>
        </authorList>
    </citation>
    <scope>NUCLEOTIDE SEQUENCE [LARGE SCALE GENOMIC DNA]</scope>
    <source>
        <strain evidence="4 5">CMW 5346</strain>
    </source>
</reference>
<evidence type="ECO:0000313" key="5">
    <source>
        <dbReference type="Proteomes" id="UP001583186"/>
    </source>
</evidence>
<keyword evidence="5" id="KW-1185">Reference proteome</keyword>